<dbReference type="Proteomes" id="UP000295197">
    <property type="component" value="Unassembled WGS sequence"/>
</dbReference>
<dbReference type="OrthoDB" id="1894615at2"/>
<dbReference type="EMBL" id="SMBZ01000004">
    <property type="protein sequence ID" value="TCV19541.1"/>
    <property type="molecule type" value="Genomic_DNA"/>
</dbReference>
<dbReference type="InterPro" id="IPR012925">
    <property type="entry name" value="TipAS_dom"/>
</dbReference>
<dbReference type="Pfam" id="PF13411">
    <property type="entry name" value="MerR_1"/>
    <property type="match status" value="1"/>
</dbReference>
<dbReference type="PANTHER" id="PTHR30204:SF90">
    <property type="entry name" value="HTH-TYPE TRANSCRIPTIONAL ACTIVATOR MTA"/>
    <property type="match status" value="1"/>
</dbReference>
<protein>
    <submittedName>
        <fullName evidence="6">DNA-binding transcriptional MerR regulator</fullName>
    </submittedName>
</protein>
<sequence>MKTLTVKKLAEISGVSVRTLHYYDQIGLLRPSVRTEKKYRLYGNDELLRLQQILFFRELDFPLKDILEMIDEPDYDLVKALMQHKSALLNRKRRISDLLRTIDITINNLKKGEMMKDPEELYKGFPKEVGTAYRKEAMNKYGAQTVEQSEKELMKLGKSGVEALQKEMENVFSELFALRNDCPESDILQQQIARHYGIISKFWGNSVVPDQKACAYAGLGDLLVNDERYLANVTDGNPQPEFALFLQKAMKYFAENNLEK</sequence>
<dbReference type="Pfam" id="PF07739">
    <property type="entry name" value="TipAS"/>
    <property type="match status" value="1"/>
</dbReference>
<dbReference type="CDD" id="cd01106">
    <property type="entry name" value="HTH_TipAL-Mta"/>
    <property type="match status" value="1"/>
</dbReference>
<organism evidence="6 7">
    <name type="scientific">Sphingobacterium alimentarium</name>
    <dbReference type="NCBI Taxonomy" id="797292"/>
    <lineage>
        <taxon>Bacteria</taxon>
        <taxon>Pseudomonadati</taxon>
        <taxon>Bacteroidota</taxon>
        <taxon>Sphingobacteriia</taxon>
        <taxon>Sphingobacteriales</taxon>
        <taxon>Sphingobacteriaceae</taxon>
        <taxon>Sphingobacterium</taxon>
    </lineage>
</organism>
<dbReference type="InterPro" id="IPR009061">
    <property type="entry name" value="DNA-bd_dom_put_sf"/>
</dbReference>
<dbReference type="InterPro" id="IPR047057">
    <property type="entry name" value="MerR_fam"/>
</dbReference>
<comment type="caution">
    <text evidence="6">The sequence shown here is derived from an EMBL/GenBank/DDBJ whole genome shotgun (WGS) entry which is preliminary data.</text>
</comment>
<keyword evidence="3" id="KW-0010">Activator</keyword>
<dbReference type="SUPFAM" id="SSF89082">
    <property type="entry name" value="Antibiotic binding domain of TipA-like multidrug resistance regulators"/>
    <property type="match status" value="1"/>
</dbReference>
<dbReference type="RefSeq" id="WP_132776633.1">
    <property type="nucleotide sequence ID" value="NZ_SMBZ01000004.1"/>
</dbReference>
<dbReference type="SMART" id="SM00422">
    <property type="entry name" value="HTH_MERR"/>
    <property type="match status" value="1"/>
</dbReference>
<proteinExistence type="predicted"/>
<dbReference type="InterPro" id="IPR000551">
    <property type="entry name" value="MerR-type_HTH_dom"/>
</dbReference>
<evidence type="ECO:0000256" key="2">
    <source>
        <dbReference type="ARBA" id="ARBA00023125"/>
    </source>
</evidence>
<keyword evidence="1" id="KW-0805">Transcription regulation</keyword>
<dbReference type="Gene3D" id="1.10.490.50">
    <property type="entry name" value="Antibiotic binding domain of TipA-like multidrug resistance regulators"/>
    <property type="match status" value="1"/>
</dbReference>
<dbReference type="AlphaFoldDB" id="A0A4R3W0N3"/>
<dbReference type="Gene3D" id="1.10.1660.10">
    <property type="match status" value="1"/>
</dbReference>
<evidence type="ECO:0000313" key="6">
    <source>
        <dbReference type="EMBL" id="TCV19541.1"/>
    </source>
</evidence>
<feature type="domain" description="HTH merR-type" evidence="5">
    <location>
        <begin position="3"/>
        <end position="72"/>
    </location>
</feature>
<keyword evidence="2 6" id="KW-0238">DNA-binding</keyword>
<dbReference type="GO" id="GO:0003677">
    <property type="term" value="F:DNA binding"/>
    <property type="evidence" value="ECO:0007669"/>
    <property type="project" value="UniProtKB-KW"/>
</dbReference>
<dbReference type="InterPro" id="IPR036244">
    <property type="entry name" value="TipA-like_antibiotic-bd"/>
</dbReference>
<name>A0A4R3W0N3_9SPHI</name>
<gene>
    <name evidence="6" type="ORF">EDC17_100463</name>
</gene>
<dbReference type="PRINTS" id="PR00040">
    <property type="entry name" value="HTHMERR"/>
</dbReference>
<dbReference type="GO" id="GO:0003700">
    <property type="term" value="F:DNA-binding transcription factor activity"/>
    <property type="evidence" value="ECO:0007669"/>
    <property type="project" value="InterPro"/>
</dbReference>
<keyword evidence="7" id="KW-1185">Reference proteome</keyword>
<evidence type="ECO:0000256" key="3">
    <source>
        <dbReference type="ARBA" id="ARBA00023159"/>
    </source>
</evidence>
<evidence type="ECO:0000259" key="5">
    <source>
        <dbReference type="PROSITE" id="PS50937"/>
    </source>
</evidence>
<evidence type="ECO:0000256" key="4">
    <source>
        <dbReference type="ARBA" id="ARBA00023163"/>
    </source>
</evidence>
<dbReference type="PANTHER" id="PTHR30204">
    <property type="entry name" value="REDOX-CYCLING DRUG-SENSING TRANSCRIPTIONAL ACTIVATOR SOXR"/>
    <property type="match status" value="1"/>
</dbReference>
<reference evidence="6 7" key="1">
    <citation type="submission" date="2019-03" db="EMBL/GenBank/DDBJ databases">
        <title>Genomic Encyclopedia of Type Strains, Phase IV (KMG-IV): sequencing the most valuable type-strain genomes for metagenomic binning, comparative biology and taxonomic classification.</title>
        <authorList>
            <person name="Goeker M."/>
        </authorList>
    </citation>
    <scope>NUCLEOTIDE SEQUENCE [LARGE SCALE GENOMIC DNA]</scope>
    <source>
        <strain evidence="6 7">DSM 22362</strain>
    </source>
</reference>
<dbReference type="PROSITE" id="PS50937">
    <property type="entry name" value="HTH_MERR_2"/>
    <property type="match status" value="1"/>
</dbReference>
<evidence type="ECO:0000313" key="7">
    <source>
        <dbReference type="Proteomes" id="UP000295197"/>
    </source>
</evidence>
<evidence type="ECO:0000256" key="1">
    <source>
        <dbReference type="ARBA" id="ARBA00023015"/>
    </source>
</evidence>
<keyword evidence="4" id="KW-0804">Transcription</keyword>
<accession>A0A4R3W0N3</accession>
<dbReference type="SUPFAM" id="SSF46955">
    <property type="entry name" value="Putative DNA-binding domain"/>
    <property type="match status" value="1"/>
</dbReference>